<dbReference type="InterPro" id="IPR011541">
    <property type="entry name" value="Ni/Co_transpt_high_affinity"/>
</dbReference>
<dbReference type="GO" id="GO:0046583">
    <property type="term" value="F:monoatomic cation efflux transmembrane transporter activity"/>
    <property type="evidence" value="ECO:0007669"/>
    <property type="project" value="TreeGrafter"/>
</dbReference>
<keyword evidence="10" id="KW-0921">Nickel transport</keyword>
<evidence type="ECO:0000313" key="14">
    <source>
        <dbReference type="EMBL" id="SHO64469.1"/>
    </source>
</evidence>
<keyword evidence="12" id="KW-0170">Cobalt</keyword>
<keyword evidence="8 13" id="KW-1133">Transmembrane helix</keyword>
<name>A0A1M7ZI11_9HYPH</name>
<dbReference type="Pfam" id="PF06226">
    <property type="entry name" value="DUF1007"/>
    <property type="match status" value="1"/>
</dbReference>
<keyword evidence="15" id="KW-1185">Reference proteome</keyword>
<evidence type="ECO:0000256" key="5">
    <source>
        <dbReference type="ARBA" id="ARBA00022475"/>
    </source>
</evidence>
<dbReference type="GO" id="GO:0010045">
    <property type="term" value="P:response to nickel cation"/>
    <property type="evidence" value="ECO:0007669"/>
    <property type="project" value="TreeGrafter"/>
</dbReference>
<comment type="function">
    <text evidence="1">Efflux system for nickel and cobalt.</text>
</comment>
<dbReference type="Pfam" id="PF03824">
    <property type="entry name" value="NicO"/>
    <property type="match status" value="2"/>
</dbReference>
<dbReference type="STRING" id="1123029.SAMN02745172_01722"/>
<dbReference type="PANTHER" id="PTHR40659">
    <property type="entry name" value="NICKEL/COBALT EFFLUX SYSTEM RCNA"/>
    <property type="match status" value="1"/>
</dbReference>
<dbReference type="InterPro" id="IPR051224">
    <property type="entry name" value="NiCoT_RcnA"/>
</dbReference>
<evidence type="ECO:0000256" key="12">
    <source>
        <dbReference type="ARBA" id="ARBA00023285"/>
    </source>
</evidence>
<keyword evidence="11 13" id="KW-0472">Membrane</keyword>
<feature type="transmembrane region" description="Helical" evidence="13">
    <location>
        <begin position="392"/>
        <end position="413"/>
    </location>
</feature>
<evidence type="ECO:0000256" key="10">
    <source>
        <dbReference type="ARBA" id="ARBA00023112"/>
    </source>
</evidence>
<dbReference type="GO" id="GO:0032025">
    <property type="term" value="P:response to cobalt ion"/>
    <property type="evidence" value="ECO:0007669"/>
    <property type="project" value="TreeGrafter"/>
</dbReference>
<keyword evidence="3" id="KW-0171">Cobalt transport</keyword>
<dbReference type="GO" id="GO:0005886">
    <property type="term" value="C:plasma membrane"/>
    <property type="evidence" value="ECO:0007669"/>
    <property type="project" value="UniProtKB-SubCell"/>
</dbReference>
<protein>
    <submittedName>
        <fullName evidence="14">ABC-type nickel/cobalt efflux system, permease component RcnA</fullName>
    </submittedName>
</protein>
<keyword evidence="9" id="KW-0406">Ion transport</keyword>
<proteinExistence type="predicted"/>
<dbReference type="InterPro" id="IPR018247">
    <property type="entry name" value="EF_Hand_1_Ca_BS"/>
</dbReference>
<feature type="transmembrane region" description="Helical" evidence="13">
    <location>
        <begin position="356"/>
        <end position="380"/>
    </location>
</feature>
<accession>A0A1M7ZI11</accession>
<evidence type="ECO:0000256" key="11">
    <source>
        <dbReference type="ARBA" id="ARBA00023136"/>
    </source>
</evidence>
<evidence type="ECO:0000256" key="1">
    <source>
        <dbReference type="ARBA" id="ARBA00002510"/>
    </source>
</evidence>
<feature type="transmembrane region" description="Helical" evidence="13">
    <location>
        <begin position="604"/>
        <end position="626"/>
    </location>
</feature>
<keyword evidence="5" id="KW-1003">Cell membrane</keyword>
<dbReference type="AlphaFoldDB" id="A0A1M7ZI11"/>
<evidence type="ECO:0000256" key="2">
    <source>
        <dbReference type="ARBA" id="ARBA00004651"/>
    </source>
</evidence>
<feature type="transmembrane region" description="Helical" evidence="13">
    <location>
        <begin position="557"/>
        <end position="583"/>
    </location>
</feature>
<keyword evidence="6" id="KW-0533">Nickel</keyword>
<dbReference type="PROSITE" id="PS00018">
    <property type="entry name" value="EF_HAND_1"/>
    <property type="match status" value="1"/>
</dbReference>
<evidence type="ECO:0000256" key="3">
    <source>
        <dbReference type="ARBA" id="ARBA00022426"/>
    </source>
</evidence>
<dbReference type="GO" id="GO:0006824">
    <property type="term" value="P:cobalt ion transport"/>
    <property type="evidence" value="ECO:0007669"/>
    <property type="project" value="UniProtKB-KW"/>
</dbReference>
<evidence type="ECO:0000256" key="9">
    <source>
        <dbReference type="ARBA" id="ARBA00023065"/>
    </source>
</evidence>
<evidence type="ECO:0000256" key="13">
    <source>
        <dbReference type="SAM" id="Phobius"/>
    </source>
</evidence>
<gene>
    <name evidence="14" type="ORF">SAMN02745172_01722</name>
</gene>
<evidence type="ECO:0000256" key="4">
    <source>
        <dbReference type="ARBA" id="ARBA00022448"/>
    </source>
</evidence>
<reference evidence="14 15" key="1">
    <citation type="submission" date="2016-12" db="EMBL/GenBank/DDBJ databases">
        <authorList>
            <person name="Song W.-J."/>
            <person name="Kurnit D.M."/>
        </authorList>
    </citation>
    <scope>NUCLEOTIDE SEQUENCE [LARGE SCALE GENOMIC DNA]</scope>
    <source>
        <strain evidence="14 15">DSM 19599</strain>
    </source>
</reference>
<keyword evidence="7 13" id="KW-0812">Transmembrane</keyword>
<evidence type="ECO:0000313" key="15">
    <source>
        <dbReference type="Proteomes" id="UP000186406"/>
    </source>
</evidence>
<comment type="subcellular location">
    <subcellularLocation>
        <location evidence="2">Cell membrane</location>
        <topology evidence="2">Multi-pass membrane protein</topology>
    </subcellularLocation>
</comment>
<evidence type="ECO:0000256" key="6">
    <source>
        <dbReference type="ARBA" id="ARBA00022596"/>
    </source>
</evidence>
<evidence type="ECO:0000256" key="8">
    <source>
        <dbReference type="ARBA" id="ARBA00022989"/>
    </source>
</evidence>
<sequence>MHLSERVRSPSSPTVPTRRVVALLWWIAAFVVFAVGAAGPAAAHPHVFVEAREEMVFDAQGRIAAIRNVWRFDDGFSAFATQGLDANGDGELSPAELAPLAKVNVDSLREYRYFTFMNVGSERIRFGEPTQYWLDGTDGRLTLFFTLPLKTPLDAAGKTVRLDVYDPEYFVAFTLTEKDPFSLAAAKAADGSPAGKVPQGCTFTVKRPADLDPMTATTLSLIPAEERDLPPNLKAVTEQLANTMTVTCPEKPAAVPVVASSDEGHPRTVGASPFGVGLMEAGGPPVGLLAVVAQWQRAFYGELTSALRAMKTDRTAILLLIAVSFAYGVFHAAGPGHGKAVISAYLVSSRGTARRAVLLSLLSSLLQAGVAIAIVTIGAVVFRVTSFTMTSIAEWAEIASFGAVTLLGLYLVWRKIVRPLVRALAAWPASARHDAGGVQPAGAAVAGAMAPMFKAGGTETMALFSAAPAASASQPSFSALGGAAGPGRMRLKMHGEALAPDQIHAPDCDCGGHAISPQAAAAGWRAAAGAVVSAGLRPCTGALIVLVFALSQGLYPAGIAATFAMALGTAATVAALALLAVGAKGVAMRLAARDGRVLRFLHRGVEAFGAIVVLAFGSVLFSAALLSHLG</sequence>
<dbReference type="EMBL" id="FRXO01000003">
    <property type="protein sequence ID" value="SHO64469.1"/>
    <property type="molecule type" value="Genomic_DNA"/>
</dbReference>
<dbReference type="RefSeq" id="WP_175563657.1">
    <property type="nucleotide sequence ID" value="NZ_FRXO01000003.1"/>
</dbReference>
<feature type="transmembrane region" description="Helical" evidence="13">
    <location>
        <begin position="316"/>
        <end position="335"/>
    </location>
</feature>
<dbReference type="GO" id="GO:0015099">
    <property type="term" value="F:nickel cation transmembrane transporter activity"/>
    <property type="evidence" value="ECO:0007669"/>
    <property type="project" value="InterPro"/>
</dbReference>
<keyword evidence="4" id="KW-0813">Transport</keyword>
<dbReference type="PANTHER" id="PTHR40659:SF1">
    <property type="entry name" value="NICKEL_COBALT EFFLUX SYSTEM RCNA"/>
    <property type="match status" value="1"/>
</dbReference>
<organism evidence="14 15">
    <name type="scientific">Pseudoxanthobacter soli DSM 19599</name>
    <dbReference type="NCBI Taxonomy" id="1123029"/>
    <lineage>
        <taxon>Bacteria</taxon>
        <taxon>Pseudomonadati</taxon>
        <taxon>Pseudomonadota</taxon>
        <taxon>Alphaproteobacteria</taxon>
        <taxon>Hyphomicrobiales</taxon>
        <taxon>Segnochrobactraceae</taxon>
        <taxon>Pseudoxanthobacter</taxon>
    </lineage>
</organism>
<dbReference type="Proteomes" id="UP000186406">
    <property type="component" value="Unassembled WGS sequence"/>
</dbReference>
<feature type="transmembrane region" description="Helical" evidence="13">
    <location>
        <begin position="526"/>
        <end position="551"/>
    </location>
</feature>
<dbReference type="InterPro" id="IPR010412">
    <property type="entry name" value="DUF1007"/>
</dbReference>
<evidence type="ECO:0000256" key="7">
    <source>
        <dbReference type="ARBA" id="ARBA00022692"/>
    </source>
</evidence>